<evidence type="ECO:0000313" key="4">
    <source>
        <dbReference type="EMBL" id="CAF3988348.1"/>
    </source>
</evidence>
<proteinExistence type="predicted"/>
<organism evidence="2 5">
    <name type="scientific">Didymodactylos carnosus</name>
    <dbReference type="NCBI Taxonomy" id="1234261"/>
    <lineage>
        <taxon>Eukaryota</taxon>
        <taxon>Metazoa</taxon>
        <taxon>Spiralia</taxon>
        <taxon>Gnathifera</taxon>
        <taxon>Rotifera</taxon>
        <taxon>Eurotatoria</taxon>
        <taxon>Bdelloidea</taxon>
        <taxon>Philodinida</taxon>
        <taxon>Philodinidae</taxon>
        <taxon>Didymodactylos</taxon>
    </lineage>
</organism>
<dbReference type="EMBL" id="CAJNOK010005765">
    <property type="protein sequence ID" value="CAF0983728.1"/>
    <property type="molecule type" value="Genomic_DNA"/>
</dbReference>
<gene>
    <name evidence="2" type="ORF">GPM918_LOCUS24897</name>
    <name evidence="1" type="ORF">OVA965_LOCUS13718</name>
    <name evidence="4" type="ORF">SRO942_LOCUS24901</name>
    <name evidence="3" type="ORF">TMI583_LOCUS13721</name>
</gene>
<evidence type="ECO:0000313" key="1">
    <source>
        <dbReference type="EMBL" id="CAF0983728.1"/>
    </source>
</evidence>
<dbReference type="Proteomes" id="UP000663829">
    <property type="component" value="Unassembled WGS sequence"/>
</dbReference>
<dbReference type="OrthoDB" id="9986699at2759"/>
<comment type="caution">
    <text evidence="2">The sequence shown here is derived from an EMBL/GenBank/DDBJ whole genome shotgun (WGS) entry which is preliminary data.</text>
</comment>
<dbReference type="Proteomes" id="UP000677228">
    <property type="component" value="Unassembled WGS sequence"/>
</dbReference>
<protein>
    <recommendedName>
        <fullName evidence="6">F-box domain-containing protein</fullName>
    </recommendedName>
</protein>
<reference evidence="2" key="1">
    <citation type="submission" date="2021-02" db="EMBL/GenBank/DDBJ databases">
        <authorList>
            <person name="Nowell W R."/>
        </authorList>
    </citation>
    <scope>NUCLEOTIDE SEQUENCE</scope>
</reference>
<dbReference type="Proteomes" id="UP000681722">
    <property type="component" value="Unassembled WGS sequence"/>
</dbReference>
<dbReference type="Proteomes" id="UP000682733">
    <property type="component" value="Unassembled WGS sequence"/>
</dbReference>
<accession>A0A814Y706</accession>
<sequence length="286" mass="33888">MDLIFPNELFLDLFEYLSHIDLYRCFYGLNSRINSIVREHLTCISLFPSDLADNETSYCIQQMILKFCEQIIYLRLGSVSIPVEIFTNLQTLKLQYPYVRQLNQIHSTTFPYLKTLCVIGFNKRSVTQEYEQLYCRIFYGEFDSLLQLELPYIRSYLDHQISSKCLLEYLKIGRSSQRNVCLLIQNLVHLKTLSVGLDRDNKWTSRMDYNNPTLTRLDLKVFHNSMTFDEIEDLLTHVLNLTYFTFTSEYLQYSQFRSKLKDLLSKRLISGSIKFIFNVPQISEIQ</sequence>
<dbReference type="EMBL" id="CAJOBC010009450">
    <property type="protein sequence ID" value="CAF3988348.1"/>
    <property type="molecule type" value="Genomic_DNA"/>
</dbReference>
<name>A0A814Y706_9BILA</name>
<dbReference type="AlphaFoldDB" id="A0A814Y706"/>
<evidence type="ECO:0008006" key="6">
    <source>
        <dbReference type="Google" id="ProtNLM"/>
    </source>
</evidence>
<dbReference type="EMBL" id="CAJNOQ010009445">
    <property type="protein sequence ID" value="CAF1225327.1"/>
    <property type="molecule type" value="Genomic_DNA"/>
</dbReference>
<dbReference type="EMBL" id="CAJOBA010005771">
    <property type="protein sequence ID" value="CAF3754152.1"/>
    <property type="molecule type" value="Genomic_DNA"/>
</dbReference>
<keyword evidence="5" id="KW-1185">Reference proteome</keyword>
<evidence type="ECO:0000313" key="3">
    <source>
        <dbReference type="EMBL" id="CAF3754152.1"/>
    </source>
</evidence>
<evidence type="ECO:0000313" key="5">
    <source>
        <dbReference type="Proteomes" id="UP000663829"/>
    </source>
</evidence>
<evidence type="ECO:0000313" key="2">
    <source>
        <dbReference type="EMBL" id="CAF1225327.1"/>
    </source>
</evidence>